<proteinExistence type="predicted"/>
<reference evidence="1 2" key="1">
    <citation type="submission" date="2018-10" db="EMBL/GenBank/DDBJ databases">
        <title>Thermophilic Lithotrophy and Phototrophy in an Intertidal, Iron-rich, Geothermal Spring.</title>
        <authorList>
            <person name="Ward L.M."/>
            <person name="Idei A."/>
            <person name="Nakagawa M."/>
            <person name="Ueno Y."/>
            <person name="Fischer W."/>
            <person name="Mcglynn S.E."/>
        </authorList>
    </citation>
    <scope>NUCLEOTIDE SEQUENCE [LARGE SCALE GENOMIC DNA]</scope>
    <source>
        <strain evidence="1">J137</strain>
    </source>
</reference>
<gene>
    <name evidence="1" type="ORF">D6810_00495</name>
</gene>
<evidence type="ECO:0000313" key="2">
    <source>
        <dbReference type="Proteomes" id="UP000269410"/>
    </source>
</evidence>
<evidence type="ECO:0000313" key="1">
    <source>
        <dbReference type="EMBL" id="RMD77627.1"/>
    </source>
</evidence>
<organism evidence="1 2">
    <name type="scientific">Candidatus Dojkabacteria bacterium</name>
    <dbReference type="NCBI Taxonomy" id="2099670"/>
    <lineage>
        <taxon>Bacteria</taxon>
        <taxon>Candidatus Dojkabacteria</taxon>
    </lineage>
</organism>
<dbReference type="Gene3D" id="3.40.50.300">
    <property type="entry name" value="P-loop containing nucleotide triphosphate hydrolases"/>
    <property type="match status" value="1"/>
</dbReference>
<dbReference type="SUPFAM" id="SSF52540">
    <property type="entry name" value="P-loop containing nucleoside triphosphate hydrolases"/>
    <property type="match status" value="1"/>
</dbReference>
<comment type="caution">
    <text evidence="1">The sequence shown here is derived from an EMBL/GenBank/DDBJ whole genome shotgun (WGS) entry which is preliminary data.</text>
</comment>
<protein>
    <recommendedName>
        <fullName evidence="3">(d)CMP kinase</fullName>
    </recommendedName>
</protein>
<dbReference type="AlphaFoldDB" id="A0A3M0Z1T0"/>
<dbReference type="InterPro" id="IPR027417">
    <property type="entry name" value="P-loop_NTPase"/>
</dbReference>
<dbReference type="Proteomes" id="UP000269410">
    <property type="component" value="Unassembled WGS sequence"/>
</dbReference>
<name>A0A3M0Z1T0_9BACT</name>
<dbReference type="Pfam" id="PF13189">
    <property type="entry name" value="Cytidylate_kin2"/>
    <property type="match status" value="1"/>
</dbReference>
<sequence length="249" mass="29103">MKLVVSGLPGCGSSTLALLCSYLFNFKLIKGSSSFRFLAKKLGAKTNHEETMLIEKEIQPYWGPIYDKFIRKVLEELDLDNICIDSDIAGFMTDSREGLVRVFLYADLDERIKRFKKDKREASTDLILKIDKKIQNEYKQLYGFDFLNIEYVKTKYELLVDNSNKSIAEELKIVYEYTTSRGYFKIDLNEYDFENSEKIFLEKGKVFFEDQLYLNKNLIDGEEVVRLVCNHMHEDVEKLPKKLGELISN</sequence>
<dbReference type="EMBL" id="RFKV01000016">
    <property type="protein sequence ID" value="RMD77627.1"/>
    <property type="molecule type" value="Genomic_DNA"/>
</dbReference>
<evidence type="ECO:0008006" key="3">
    <source>
        <dbReference type="Google" id="ProtNLM"/>
    </source>
</evidence>
<accession>A0A3M0Z1T0</accession>